<sequence>MASISELKTDGIGGPLQVRILRKWKHEVRQYETWYLAVDRFANAIQILRQRTNQSYIEFVLNVSECYNISDYCCPQLDKYQKFLEKDCTKASGEPFVLLIQTDESFVSGSELAINLWKECITNPHKFNRSCLHPPPVTTVVAATNLKPSISNGALCHGSSHATHIHVNPEIPETTSLINLTFKTSADIIRNTLDPIRHEGQKQI</sequence>
<evidence type="ECO:0000313" key="1">
    <source>
        <dbReference type="EMBL" id="CAI9283345.1"/>
    </source>
</evidence>
<dbReference type="InterPro" id="IPR012340">
    <property type="entry name" value="NA-bd_OB-fold"/>
</dbReference>
<dbReference type="Proteomes" id="UP001177003">
    <property type="component" value="Chromosome 4"/>
</dbReference>
<organism evidence="1 3">
    <name type="scientific">Lactuca saligna</name>
    <name type="common">Willowleaf lettuce</name>
    <dbReference type="NCBI Taxonomy" id="75948"/>
    <lineage>
        <taxon>Eukaryota</taxon>
        <taxon>Viridiplantae</taxon>
        <taxon>Streptophyta</taxon>
        <taxon>Embryophyta</taxon>
        <taxon>Tracheophyta</taxon>
        <taxon>Spermatophyta</taxon>
        <taxon>Magnoliopsida</taxon>
        <taxon>eudicotyledons</taxon>
        <taxon>Gunneridae</taxon>
        <taxon>Pentapetalae</taxon>
        <taxon>asterids</taxon>
        <taxon>campanulids</taxon>
        <taxon>Asterales</taxon>
        <taxon>Asteraceae</taxon>
        <taxon>Cichorioideae</taxon>
        <taxon>Cichorieae</taxon>
        <taxon>Lactucinae</taxon>
        <taxon>Lactuca</taxon>
    </lineage>
</organism>
<dbReference type="EMBL" id="OX465080">
    <property type="protein sequence ID" value="CAI9283346.1"/>
    <property type="molecule type" value="Genomic_DNA"/>
</dbReference>
<evidence type="ECO:0000313" key="2">
    <source>
        <dbReference type="EMBL" id="CAI9283346.1"/>
    </source>
</evidence>
<dbReference type="AlphaFoldDB" id="A0AA36E6M4"/>
<dbReference type="PANTHER" id="PTHR48463">
    <property type="entry name" value="DUF223 DOMAIN-CONTAINING PROTEIN"/>
    <property type="match status" value="1"/>
</dbReference>
<dbReference type="PANTHER" id="PTHR48463:SF1">
    <property type="entry name" value="DUF223 DOMAIN-CONTAINING PROTEIN"/>
    <property type="match status" value="1"/>
</dbReference>
<evidence type="ECO:0000313" key="3">
    <source>
        <dbReference type="Proteomes" id="UP001177003"/>
    </source>
</evidence>
<dbReference type="Gene3D" id="2.40.50.140">
    <property type="entry name" value="Nucleic acid-binding proteins"/>
    <property type="match status" value="1"/>
</dbReference>
<reference evidence="1" key="1">
    <citation type="submission" date="2023-04" db="EMBL/GenBank/DDBJ databases">
        <authorList>
            <person name="Vijverberg K."/>
            <person name="Xiong W."/>
            <person name="Schranz E."/>
        </authorList>
    </citation>
    <scope>NUCLEOTIDE SEQUENCE</scope>
</reference>
<dbReference type="EMBL" id="OX465080">
    <property type="protein sequence ID" value="CAI9283345.1"/>
    <property type="molecule type" value="Genomic_DNA"/>
</dbReference>
<protein>
    <submittedName>
        <fullName evidence="1">Uncharacterized protein</fullName>
    </submittedName>
</protein>
<proteinExistence type="predicted"/>
<accession>A0AA36E6M4</accession>
<keyword evidence="3" id="KW-1185">Reference proteome</keyword>
<name>A0AA36E6M4_LACSI</name>
<gene>
    <name evidence="2" type="ORF">LSALG_LOCUS22945</name>
    <name evidence="1" type="ORF">LSALG_LOCUS22948</name>
</gene>